<gene>
    <name evidence="1" type="ORF">LEP1GSC081_3641</name>
</gene>
<evidence type="ECO:0000313" key="1">
    <source>
        <dbReference type="EMBL" id="EKO16151.1"/>
    </source>
</evidence>
<dbReference type="Proteomes" id="UP000006253">
    <property type="component" value="Unassembled WGS sequence"/>
</dbReference>
<dbReference type="AlphaFoldDB" id="A0A0E2B4P9"/>
<name>A0A0E2B4P9_9LEPT</name>
<evidence type="ECO:0000313" key="2">
    <source>
        <dbReference type="Proteomes" id="UP000006253"/>
    </source>
</evidence>
<proteinExistence type="predicted"/>
<organism evidence="1 2">
    <name type="scientific">Leptospira kirschneri str. H1</name>
    <dbReference type="NCBI Taxonomy" id="1049966"/>
    <lineage>
        <taxon>Bacteria</taxon>
        <taxon>Pseudomonadati</taxon>
        <taxon>Spirochaetota</taxon>
        <taxon>Spirochaetia</taxon>
        <taxon>Leptospirales</taxon>
        <taxon>Leptospiraceae</taxon>
        <taxon>Leptospira</taxon>
    </lineage>
</organism>
<accession>A0A0E2B4P9</accession>
<reference evidence="1 2" key="1">
    <citation type="submission" date="2012-10" db="EMBL/GenBank/DDBJ databases">
        <authorList>
            <person name="Harkins D.M."/>
            <person name="Durkin A.S."/>
            <person name="Brinkac L.M."/>
            <person name="Selengut J.D."/>
            <person name="Sanka R."/>
            <person name="DePew J."/>
            <person name="Purushe J."/>
            <person name="Peacock S.J."/>
            <person name="Thaipadungpanit J."/>
            <person name="Wuthiekanun V.W."/>
            <person name="Day N.P."/>
            <person name="Vinetz J.M."/>
            <person name="Sutton G.G."/>
            <person name="Nelson W.C."/>
            <person name="Fouts D.E."/>
        </authorList>
    </citation>
    <scope>NUCLEOTIDE SEQUENCE [LARGE SCALE GENOMIC DNA]</scope>
    <source>
        <strain evidence="1 2">H1</strain>
    </source>
</reference>
<comment type="caution">
    <text evidence="1">The sequence shown here is derived from an EMBL/GenBank/DDBJ whole genome shotgun (WGS) entry which is preliminary data.</text>
</comment>
<dbReference type="EMBL" id="AHMY02000034">
    <property type="protein sequence ID" value="EKO16151.1"/>
    <property type="molecule type" value="Genomic_DNA"/>
</dbReference>
<protein>
    <submittedName>
        <fullName evidence="1">Uncharacterized protein</fullName>
    </submittedName>
</protein>
<sequence>MRFELYRSILNLVGTITNLDFTLKSLKRRNYYKFRFYS</sequence>